<evidence type="ECO:0000256" key="1">
    <source>
        <dbReference type="SAM" id="SignalP"/>
    </source>
</evidence>
<dbReference type="Proteomes" id="UP000078116">
    <property type="component" value="Unassembled WGS sequence"/>
</dbReference>
<dbReference type="STRING" id="1462993.A6V36_08665"/>
<dbReference type="InterPro" id="IPR011042">
    <property type="entry name" value="6-blade_b-propeller_TolB-like"/>
</dbReference>
<sequence length="642" mass="68876">MKRICAALLVAVLSAAIASECQGQYTTDWIANTFGTNATHVGNAARSMWVAPEGTIYTASMWDENEGGIAIYKNGANAGSIGAHGEPQGSAITGNATYLWAPRQFGRVNGVFVNGSVFRYIRATGVNDQQIQVSADTTERRADVITGIATWGQYWAASDHPGNRVRLYKTDGTWVLDIPVTDPGAIAFDRNGNLVIAQETEGALQRFKLSGQSLGTVTLAAGVQPHALYFDPTTQYLWIGDVGPDQQVKIYDTRTYTQVSTFGIKGGYLDATTGTKGQVGSLRFARIDGIGRDSAGNTYILSQPWGGSWDNGRTGGTDIYAYGSTGALKYRLLALNFEAIGAPDPAADAGIFYSGVNVYSGTGGANWSFVANTVDPFTYPDDQRLNSTTYPGRGLHFGMIASAGTNRVLVATDQNPDGFYFFHFDPAQGYIAVPDGALPGTQFNATARVRNGFCLDSRGDVWAGLDKTNQIWHWPLTGFDANGKPSWGAPLTVATPASIGDLSRIIYLPESDTMILGQRITGSTDWTGIGTRVEVYHGWLAGNTTNPNPVITLSSANPKSLTAAGNYLFVGYVHTVPNIDAFNLTSGSLDNTFTNSNPSNVYVGNDVDSMYGLRSVLRSNGEYVVTKDDYNGTSIVVYRWTP</sequence>
<evidence type="ECO:0000313" key="3">
    <source>
        <dbReference type="EMBL" id="OAJ61083.1"/>
    </source>
</evidence>
<reference evidence="4 5" key="1">
    <citation type="submission" date="2016-04" db="EMBL/GenBank/DDBJ databases">
        <title>Reclassification of Paraburkholderia panaciterrae (Farh et al. 2015) Dobritsa &amp; Samadpour 2016 as a later homotypic synonym of Paraburkholderia ginsengiterrae (Farh et al. 2015) Dobritsa &amp; Samadpour 2016.</title>
        <authorList>
            <person name="Dobritsa A.P."/>
            <person name="Kutumbaka K."/>
            <person name="Samadpour M."/>
        </authorList>
    </citation>
    <scope>NUCLEOTIDE SEQUENCE [LARGE SCALE GENOMIC DNA]</scope>
    <source>
        <strain evidence="3 5">DCY85</strain>
        <strain evidence="2 4">DCY85-1</strain>
    </source>
</reference>
<keyword evidence="1" id="KW-0732">Signal</keyword>
<comment type="caution">
    <text evidence="3">The sequence shown here is derived from an EMBL/GenBank/DDBJ whole genome shotgun (WGS) entry which is preliminary data.</text>
</comment>
<dbReference type="Proteomes" id="UP000077961">
    <property type="component" value="Unassembled WGS sequence"/>
</dbReference>
<dbReference type="EMBL" id="LXKA01000221">
    <property type="protein sequence ID" value="OAJ61083.1"/>
    <property type="molecule type" value="Genomic_DNA"/>
</dbReference>
<dbReference type="EMBL" id="LXJZ01000198">
    <property type="protein sequence ID" value="OAJ54898.1"/>
    <property type="molecule type" value="Genomic_DNA"/>
</dbReference>
<proteinExistence type="predicted"/>
<dbReference type="SUPFAM" id="SSF75011">
    <property type="entry name" value="3-carboxy-cis,cis-mucoante lactonizing enzyme"/>
    <property type="match status" value="1"/>
</dbReference>
<organism evidence="3 5">
    <name type="scientific">Paraburkholderia ginsengiterrae</name>
    <dbReference type="NCBI Taxonomy" id="1462993"/>
    <lineage>
        <taxon>Bacteria</taxon>
        <taxon>Pseudomonadati</taxon>
        <taxon>Pseudomonadota</taxon>
        <taxon>Betaproteobacteria</taxon>
        <taxon>Burkholderiales</taxon>
        <taxon>Burkholderiaceae</taxon>
        <taxon>Paraburkholderia</taxon>
    </lineage>
</organism>
<name>A0A1A9N7N9_9BURK</name>
<gene>
    <name evidence="2" type="ORF">A6V36_08665</name>
    <name evidence="3" type="ORF">A6V37_03000</name>
</gene>
<dbReference type="RefSeq" id="WP_064270446.1">
    <property type="nucleotide sequence ID" value="NZ_LXJZ01000198.1"/>
</dbReference>
<feature type="chain" id="PRO_5008393685" evidence="1">
    <location>
        <begin position="19"/>
        <end position="642"/>
    </location>
</feature>
<evidence type="ECO:0000313" key="4">
    <source>
        <dbReference type="Proteomes" id="UP000077961"/>
    </source>
</evidence>
<feature type="signal peptide" evidence="1">
    <location>
        <begin position="1"/>
        <end position="18"/>
    </location>
</feature>
<dbReference type="AlphaFoldDB" id="A0A1A9N7N9"/>
<evidence type="ECO:0000313" key="5">
    <source>
        <dbReference type="Proteomes" id="UP000078116"/>
    </source>
</evidence>
<evidence type="ECO:0000313" key="2">
    <source>
        <dbReference type="EMBL" id="OAJ54898.1"/>
    </source>
</evidence>
<keyword evidence="4" id="KW-1185">Reference proteome</keyword>
<protein>
    <submittedName>
        <fullName evidence="3">SMP-30/gluconolaconase/LRE-like region family protein</fullName>
    </submittedName>
</protein>
<accession>A0A1A9N7N9</accession>
<dbReference type="Gene3D" id="2.120.10.30">
    <property type="entry name" value="TolB, C-terminal domain"/>
    <property type="match status" value="1"/>
</dbReference>
<dbReference type="OrthoDB" id="9044214at2"/>